<evidence type="ECO:0000256" key="1">
    <source>
        <dbReference type="ARBA" id="ARBA00004141"/>
    </source>
</evidence>
<accession>A0ABD5Z6H2</accession>
<gene>
    <name evidence="6" type="ORF">ACFQJ9_15450</name>
</gene>
<protein>
    <submittedName>
        <fullName evidence="6">DoxX family protein</fullName>
    </submittedName>
</protein>
<feature type="transmembrane region" description="Helical" evidence="5">
    <location>
        <begin position="49"/>
        <end position="70"/>
    </location>
</feature>
<dbReference type="InterPro" id="IPR032808">
    <property type="entry name" value="DoxX"/>
</dbReference>
<keyword evidence="2 5" id="KW-0812">Transmembrane</keyword>
<keyword evidence="7" id="KW-1185">Reference proteome</keyword>
<evidence type="ECO:0000256" key="5">
    <source>
        <dbReference type="SAM" id="Phobius"/>
    </source>
</evidence>
<evidence type="ECO:0000313" key="7">
    <source>
        <dbReference type="Proteomes" id="UP001596447"/>
    </source>
</evidence>
<feature type="transmembrane region" description="Helical" evidence="5">
    <location>
        <begin position="107"/>
        <end position="130"/>
    </location>
</feature>
<feature type="transmembrane region" description="Helical" evidence="5">
    <location>
        <begin position="76"/>
        <end position="95"/>
    </location>
</feature>
<dbReference type="GO" id="GO:0016020">
    <property type="term" value="C:membrane"/>
    <property type="evidence" value="ECO:0007669"/>
    <property type="project" value="UniProtKB-SubCell"/>
</dbReference>
<evidence type="ECO:0000256" key="3">
    <source>
        <dbReference type="ARBA" id="ARBA00022989"/>
    </source>
</evidence>
<name>A0ABD5Z6H2_9EURY</name>
<dbReference type="AlphaFoldDB" id="A0ABD5Z6H2"/>
<evidence type="ECO:0000256" key="2">
    <source>
        <dbReference type="ARBA" id="ARBA00022692"/>
    </source>
</evidence>
<sequence>MATGLEAILLVVGRVLFGGVLAFTGLNHFMQTEEMAGYAEYKGLPAPKLSVLASGALLVLGGLGIIVGIFPVVAAIALAAFLVISAVTMHDFWAVPDEDQQTEMTQFLKNISLAGGALIIGAVASGGWALSLGVRLF</sequence>
<organism evidence="6 7">
    <name type="scientific">Halospeciosus flavus</name>
    <dbReference type="NCBI Taxonomy" id="3032283"/>
    <lineage>
        <taxon>Archaea</taxon>
        <taxon>Methanobacteriati</taxon>
        <taxon>Methanobacteriota</taxon>
        <taxon>Stenosarchaea group</taxon>
        <taxon>Halobacteria</taxon>
        <taxon>Halobacteriales</taxon>
        <taxon>Halobacteriaceae</taxon>
        <taxon>Halospeciosus</taxon>
    </lineage>
</organism>
<dbReference type="Proteomes" id="UP001596447">
    <property type="component" value="Unassembled WGS sequence"/>
</dbReference>
<dbReference type="EMBL" id="JBHTAR010000011">
    <property type="protein sequence ID" value="MFC7200787.1"/>
    <property type="molecule type" value="Genomic_DNA"/>
</dbReference>
<comment type="caution">
    <text evidence="6">The sequence shown here is derived from an EMBL/GenBank/DDBJ whole genome shotgun (WGS) entry which is preliminary data.</text>
</comment>
<evidence type="ECO:0000256" key="4">
    <source>
        <dbReference type="ARBA" id="ARBA00023136"/>
    </source>
</evidence>
<keyword evidence="4 5" id="KW-0472">Membrane</keyword>
<dbReference type="RefSeq" id="WP_279527552.1">
    <property type="nucleotide sequence ID" value="NZ_CP122312.1"/>
</dbReference>
<dbReference type="Pfam" id="PF07681">
    <property type="entry name" value="DoxX"/>
    <property type="match status" value="1"/>
</dbReference>
<feature type="transmembrane region" description="Helical" evidence="5">
    <location>
        <begin position="6"/>
        <end position="29"/>
    </location>
</feature>
<reference evidence="6 7" key="1">
    <citation type="journal article" date="2019" name="Int. J. Syst. Evol. Microbiol.">
        <title>The Global Catalogue of Microorganisms (GCM) 10K type strain sequencing project: providing services to taxonomists for standard genome sequencing and annotation.</title>
        <authorList>
            <consortium name="The Broad Institute Genomics Platform"/>
            <consortium name="The Broad Institute Genome Sequencing Center for Infectious Disease"/>
            <person name="Wu L."/>
            <person name="Ma J."/>
        </authorList>
    </citation>
    <scope>NUCLEOTIDE SEQUENCE [LARGE SCALE GENOMIC DNA]</scope>
    <source>
        <strain evidence="6 7">XZGYJ-43</strain>
    </source>
</reference>
<proteinExistence type="predicted"/>
<evidence type="ECO:0000313" key="6">
    <source>
        <dbReference type="EMBL" id="MFC7200787.1"/>
    </source>
</evidence>
<keyword evidence="3 5" id="KW-1133">Transmembrane helix</keyword>
<comment type="subcellular location">
    <subcellularLocation>
        <location evidence="1">Membrane</location>
        <topology evidence="1">Multi-pass membrane protein</topology>
    </subcellularLocation>
</comment>